<evidence type="ECO:0000313" key="2">
    <source>
        <dbReference type="Proteomes" id="UP000001423"/>
    </source>
</evidence>
<dbReference type="Proteomes" id="UP000001423">
    <property type="component" value="Chromosome"/>
</dbReference>
<accession>B9ERP2</accession>
<name>B9ERP2_PROMM</name>
<dbReference type="AlphaFoldDB" id="B9ERP2"/>
<reference evidence="1 2" key="1">
    <citation type="journal article" date="2003" name="Nature">
        <title>Genome divergence in two Prochlorococcus ecotypes reflects oceanic niche differentiation.</title>
        <authorList>
            <person name="Rocap G."/>
            <person name="Larimer F.W."/>
            <person name="Lamerdin J.E."/>
            <person name="Malfatti S."/>
            <person name="Chain P."/>
            <person name="Ahlgren N.A."/>
            <person name="Arellano A."/>
            <person name="Coleman M."/>
            <person name="Hauser L."/>
            <person name="Hess W.R."/>
            <person name="Johnson Z.I."/>
            <person name="Land M.L."/>
            <person name="Lindell D."/>
            <person name="Post A.F."/>
            <person name="Regala W."/>
            <person name="Shah M."/>
            <person name="Shaw S.L."/>
            <person name="Steglich C."/>
            <person name="Sullivan M.B."/>
            <person name="Ting C.S."/>
            <person name="Tolonen A."/>
            <person name="Webb E.A."/>
            <person name="Zinser E.R."/>
            <person name="Chisholm S.W."/>
        </authorList>
    </citation>
    <scope>NUCLEOTIDE SEQUENCE [LARGE SCALE GENOMIC DNA]</scope>
    <source>
        <strain evidence="2">MIT 9313</strain>
    </source>
</reference>
<dbReference type="KEGG" id="pmt:PMT_2429"/>
<gene>
    <name evidence="1" type="ordered locus">PMT_2429</name>
</gene>
<sequence>MGYCLTLSGRPEHEAEKTAYGFDLLNLSIEKIITSKDCAENHWRSPSPRAKGSRYEMKVCLKKTPISADIRE</sequence>
<protein>
    <submittedName>
        <fullName evidence="1">Uncharacterized protein</fullName>
    </submittedName>
</protein>
<dbReference type="HOGENOM" id="CLU_2719098_0_0_3"/>
<organism evidence="1 2">
    <name type="scientific">Prochlorococcus marinus (strain MIT 9313)</name>
    <dbReference type="NCBI Taxonomy" id="74547"/>
    <lineage>
        <taxon>Bacteria</taxon>
        <taxon>Bacillati</taxon>
        <taxon>Cyanobacteriota</taxon>
        <taxon>Cyanophyceae</taxon>
        <taxon>Synechococcales</taxon>
        <taxon>Prochlorococcaceae</taxon>
        <taxon>Prochlorococcus</taxon>
    </lineage>
</organism>
<proteinExistence type="predicted"/>
<dbReference type="EMBL" id="BX548175">
    <property type="protein sequence ID" value="CAX31947.1"/>
    <property type="molecule type" value="Genomic_DNA"/>
</dbReference>
<keyword evidence="2" id="KW-1185">Reference proteome</keyword>
<evidence type="ECO:0000313" key="1">
    <source>
        <dbReference type="EMBL" id="CAX31947.1"/>
    </source>
</evidence>